<name>A0A7I9Y1A4_9MYCO</name>
<dbReference type="Gene3D" id="2.40.10.10">
    <property type="entry name" value="Trypsin-like serine proteases"/>
    <property type="match status" value="1"/>
</dbReference>
<dbReference type="GO" id="GO:0008233">
    <property type="term" value="F:peptidase activity"/>
    <property type="evidence" value="ECO:0007669"/>
    <property type="project" value="UniProtKB-KW"/>
</dbReference>
<organism evidence="2 3">
    <name type="scientific">Mycobacterium botniense</name>
    <dbReference type="NCBI Taxonomy" id="84962"/>
    <lineage>
        <taxon>Bacteria</taxon>
        <taxon>Bacillati</taxon>
        <taxon>Actinomycetota</taxon>
        <taxon>Actinomycetes</taxon>
        <taxon>Mycobacteriales</taxon>
        <taxon>Mycobacteriaceae</taxon>
        <taxon>Mycobacterium</taxon>
    </lineage>
</organism>
<keyword evidence="2" id="KW-0378">Hydrolase</keyword>
<feature type="chain" id="PRO_5029471399" evidence="1">
    <location>
        <begin position="28"/>
        <end position="220"/>
    </location>
</feature>
<comment type="caution">
    <text evidence="2">The sequence shown here is derived from an EMBL/GenBank/DDBJ whole genome shotgun (WGS) entry which is preliminary data.</text>
</comment>
<dbReference type="SUPFAM" id="SSF50494">
    <property type="entry name" value="Trypsin-like serine proteases"/>
    <property type="match status" value="1"/>
</dbReference>
<accession>A0A7I9Y1A4</accession>
<dbReference type="InterPro" id="IPR043504">
    <property type="entry name" value="Peptidase_S1_PA_chymotrypsin"/>
</dbReference>
<dbReference type="GO" id="GO:0006508">
    <property type="term" value="P:proteolysis"/>
    <property type="evidence" value="ECO:0007669"/>
    <property type="project" value="UniProtKB-KW"/>
</dbReference>
<evidence type="ECO:0000313" key="3">
    <source>
        <dbReference type="Proteomes" id="UP000465361"/>
    </source>
</evidence>
<keyword evidence="2" id="KW-0645">Protease</keyword>
<evidence type="ECO:0000256" key="1">
    <source>
        <dbReference type="SAM" id="SignalP"/>
    </source>
</evidence>
<dbReference type="AlphaFoldDB" id="A0A7I9Y1A4"/>
<feature type="signal peptide" evidence="1">
    <location>
        <begin position="1"/>
        <end position="27"/>
    </location>
</feature>
<dbReference type="EMBL" id="BLKW01000004">
    <property type="protein sequence ID" value="GFG75836.1"/>
    <property type="molecule type" value="Genomic_DNA"/>
</dbReference>
<evidence type="ECO:0000313" key="2">
    <source>
        <dbReference type="EMBL" id="GFG75836.1"/>
    </source>
</evidence>
<gene>
    <name evidence="2" type="ORF">MBOT_32010</name>
</gene>
<keyword evidence="1" id="KW-0732">Signal</keyword>
<protein>
    <submittedName>
        <fullName evidence="2">Protease</fullName>
    </submittedName>
</protein>
<reference evidence="2 3" key="1">
    <citation type="journal article" date="2019" name="Emerg. Microbes Infect.">
        <title>Comprehensive subspecies identification of 175 nontuberculous mycobacteria species based on 7547 genomic profiles.</title>
        <authorList>
            <person name="Matsumoto Y."/>
            <person name="Kinjo T."/>
            <person name="Motooka D."/>
            <person name="Nabeya D."/>
            <person name="Jung N."/>
            <person name="Uechi K."/>
            <person name="Horii T."/>
            <person name="Iida T."/>
            <person name="Fujita J."/>
            <person name="Nakamura S."/>
        </authorList>
    </citation>
    <scope>NUCLEOTIDE SEQUENCE [LARGE SCALE GENOMIC DNA]</scope>
    <source>
        <strain evidence="2 3">JCM 17322</strain>
    </source>
</reference>
<dbReference type="Proteomes" id="UP000465361">
    <property type="component" value="Unassembled WGS sequence"/>
</dbReference>
<dbReference type="InterPro" id="IPR009003">
    <property type="entry name" value="Peptidase_S1_PA"/>
</dbReference>
<keyword evidence="3" id="KW-1185">Reference proteome</keyword>
<dbReference type="RefSeq" id="WP_163758808.1">
    <property type="nucleotide sequence ID" value="NZ_BLKW01000004.1"/>
</dbReference>
<proteinExistence type="predicted"/>
<sequence length="220" mass="22408">MHINRWQLAVGLGTVLIASLLAPTAAGDDKVMLGGGAGIVLNGDPCTLATIGYDRAGELVGFTSAHCGGVGAAVAAEGAAGTVGGVVAVDDQLDYAVIKFDPAKVTPIHDFDGFAINGIDPNPGLGQWTCKLSRATGQSCFSLRFWALDPSIYTAKAPWQPGDDGAPATVNDLLIGMFRDGSVTLALVPPTRPEILKITVLLDDVNAKGGPGAGFTPIPA</sequence>